<evidence type="ECO:0000313" key="3">
    <source>
        <dbReference type="Proteomes" id="UP000825009"/>
    </source>
</evidence>
<protein>
    <submittedName>
        <fullName evidence="2">Alpha/beta hydrolase</fullName>
    </submittedName>
</protein>
<dbReference type="GO" id="GO:0047372">
    <property type="term" value="F:monoacylglycerol lipase activity"/>
    <property type="evidence" value="ECO:0007669"/>
    <property type="project" value="TreeGrafter"/>
</dbReference>
<dbReference type="EMBL" id="CP079194">
    <property type="protein sequence ID" value="QXT39259.1"/>
    <property type="molecule type" value="Genomic_DNA"/>
</dbReference>
<proteinExistence type="predicted"/>
<evidence type="ECO:0000259" key="1">
    <source>
        <dbReference type="Pfam" id="PF12697"/>
    </source>
</evidence>
<evidence type="ECO:0000313" key="2">
    <source>
        <dbReference type="EMBL" id="QXT39259.1"/>
    </source>
</evidence>
<sequence length="250" mass="26640">MSLHRWGGGPETALLLHCTLAQGGAWAGVARHLRDRFTMIAPDLLSHGKGPRHDPARDFHDQATEEAAKHLPDRPTHLIGHSFGATLALRLALEHPAQVKSLTMIEPVLFCAANGPGRRAHDAQIAGVPAALAKGDTPAAARIFLDLWGSESFDAMPAALQAYITDRIWIPEACDAALSLDTARILPRLSQIAVPTLLLRGAMSPPVMSEVTSRLARDVPGARVDILPDAGHMAPITHPRATAAAITRAL</sequence>
<dbReference type="RefSeq" id="WP_219001710.1">
    <property type="nucleotide sequence ID" value="NZ_CP079194.1"/>
</dbReference>
<keyword evidence="2" id="KW-0378">Hydrolase</keyword>
<dbReference type="GO" id="GO:0046464">
    <property type="term" value="P:acylglycerol catabolic process"/>
    <property type="evidence" value="ECO:0007669"/>
    <property type="project" value="TreeGrafter"/>
</dbReference>
<dbReference type="GO" id="GO:0016020">
    <property type="term" value="C:membrane"/>
    <property type="evidence" value="ECO:0007669"/>
    <property type="project" value="TreeGrafter"/>
</dbReference>
<dbReference type="AlphaFoldDB" id="A0A8F6TW35"/>
<accession>A0A8F6TW35</accession>
<dbReference type="InterPro" id="IPR000073">
    <property type="entry name" value="AB_hydrolase_1"/>
</dbReference>
<dbReference type="PANTHER" id="PTHR43798:SF5">
    <property type="entry name" value="MONOACYLGLYCEROL LIPASE ABHD6"/>
    <property type="match status" value="1"/>
</dbReference>
<dbReference type="InterPro" id="IPR050266">
    <property type="entry name" value="AB_hydrolase_sf"/>
</dbReference>
<gene>
    <name evidence="2" type="ORF">KYE46_15230</name>
</gene>
<keyword evidence="3" id="KW-1185">Reference proteome</keyword>
<feature type="domain" description="AB hydrolase-1" evidence="1">
    <location>
        <begin position="14"/>
        <end position="245"/>
    </location>
</feature>
<name>A0A8F6TW35_9RHOB</name>
<dbReference type="Pfam" id="PF12697">
    <property type="entry name" value="Abhydrolase_6"/>
    <property type="match status" value="1"/>
</dbReference>
<organism evidence="2 3">
    <name type="scientific">Gymnodinialimonas ceratoperidinii</name>
    <dbReference type="NCBI Taxonomy" id="2856823"/>
    <lineage>
        <taxon>Bacteria</taxon>
        <taxon>Pseudomonadati</taxon>
        <taxon>Pseudomonadota</taxon>
        <taxon>Alphaproteobacteria</taxon>
        <taxon>Rhodobacterales</taxon>
        <taxon>Paracoccaceae</taxon>
        <taxon>Gymnodinialimonas</taxon>
    </lineage>
</organism>
<dbReference type="Proteomes" id="UP000825009">
    <property type="component" value="Chromosome"/>
</dbReference>
<dbReference type="PANTHER" id="PTHR43798">
    <property type="entry name" value="MONOACYLGLYCEROL LIPASE"/>
    <property type="match status" value="1"/>
</dbReference>
<reference evidence="2 3" key="1">
    <citation type="submission" date="2021-07" db="EMBL/GenBank/DDBJ databases">
        <title>A novel Jannaschia species isolated from marine dinoflagellate Ceratoperidinium margalefii.</title>
        <authorList>
            <person name="Jiang Y."/>
            <person name="Li Z."/>
        </authorList>
    </citation>
    <scope>NUCLEOTIDE SEQUENCE [LARGE SCALE GENOMIC DNA]</scope>
    <source>
        <strain evidence="2 3">J12C1-MA-4</strain>
    </source>
</reference>
<dbReference type="KEGG" id="gce:KYE46_15230"/>